<sequence>MTATSTSTVAPGLASARSTHRLNQIDKVRANGVGEHVSLPQLVVCGDQSAGKSSVLERVTGIPFPRQEGLCTRFPTEIILRHSSEPLRLSASIHPSTRRSPEAQEPLRGYRRELSDMSELPSVINDSAALMGIRGHGPNENANAFAHDVLRIEIVGPVGLHLTIVDLPGLISVANDEQTDDDVCMVTEIVEKYLASSRTIIMAVVQAGNDVANQRIVQLARKYDPDGDRTVGIITKPDLINDGAEAKIAMLAKNLDAVKLKLGFFLVKNPSPSENKAGLSWDEFSRREKEFFSRAAWRDQALAMDRVGAEALRTFLQVLLDKHIEKELPKVREEIKRQLATKEAELSSMGLERRSPADIRYFLTNASMQFHRVAEAALDGNYQGPDADFFRAPGTRLRAEVHKANTQFADDLRVRGQKRKIVTENTDENADGESADENETQQVHVTKQEMTAWVKEVYMHTRGRELPGNHNHVLLEELFHEQSSPWPSIARNHLQKILDMVAQWMVGATDVCTQERIVRQEVLTLCQGTLDGAEKLALEELDKLIDDEKRHPITYNHYYTDNIQRARRDKQELVIEQALSSVKDQWVGKIHVSNVAGEFERLVQSMRKNIIVDMDDQACTEAMDGLTAYYKVAMKTFVDNVCRQVIERHVLGALPKLFCPSTVSTFSDEELVRIGSEPESQRLRRTELGALVSGLRQSLLDLQGSA</sequence>
<feature type="compositionally biased region" description="Acidic residues" evidence="3">
    <location>
        <begin position="425"/>
        <end position="439"/>
    </location>
</feature>
<dbReference type="GO" id="GO:0003924">
    <property type="term" value="F:GTPase activity"/>
    <property type="evidence" value="ECO:0007669"/>
    <property type="project" value="InterPro"/>
</dbReference>
<evidence type="ECO:0000313" key="7">
    <source>
        <dbReference type="Proteomes" id="UP001174694"/>
    </source>
</evidence>
<dbReference type="InterPro" id="IPR001401">
    <property type="entry name" value="Dynamin_GTPase"/>
</dbReference>
<dbReference type="Pfam" id="PF00350">
    <property type="entry name" value="Dynamin_N"/>
    <property type="match status" value="1"/>
</dbReference>
<feature type="domain" description="GED" evidence="4">
    <location>
        <begin position="619"/>
        <end position="706"/>
    </location>
</feature>
<dbReference type="EMBL" id="JANBVO010000052">
    <property type="protein sequence ID" value="KAJ9133186.1"/>
    <property type="molecule type" value="Genomic_DNA"/>
</dbReference>
<gene>
    <name evidence="6" type="ORF">NKR23_g10951</name>
</gene>
<keyword evidence="2" id="KW-0342">GTP-binding</keyword>
<dbReference type="GO" id="GO:0016020">
    <property type="term" value="C:membrane"/>
    <property type="evidence" value="ECO:0007669"/>
    <property type="project" value="TreeGrafter"/>
</dbReference>
<organism evidence="6 7">
    <name type="scientific">Pleurostoma richardsiae</name>
    <dbReference type="NCBI Taxonomy" id="41990"/>
    <lineage>
        <taxon>Eukaryota</taxon>
        <taxon>Fungi</taxon>
        <taxon>Dikarya</taxon>
        <taxon>Ascomycota</taxon>
        <taxon>Pezizomycotina</taxon>
        <taxon>Sordariomycetes</taxon>
        <taxon>Sordariomycetidae</taxon>
        <taxon>Calosphaeriales</taxon>
        <taxon>Pleurostomataceae</taxon>
        <taxon>Pleurostoma</taxon>
    </lineage>
</organism>
<accession>A0AA38RD96</accession>
<evidence type="ECO:0000256" key="2">
    <source>
        <dbReference type="ARBA" id="ARBA00023134"/>
    </source>
</evidence>
<keyword evidence="7" id="KW-1185">Reference proteome</keyword>
<name>A0AA38RD96_9PEZI</name>
<dbReference type="CDD" id="cd08771">
    <property type="entry name" value="DLP_1"/>
    <property type="match status" value="1"/>
</dbReference>
<protein>
    <submittedName>
        <fullName evidence="6">Interferon-induced GTP-binding protein Mx-like protein</fullName>
    </submittedName>
</protein>
<evidence type="ECO:0000256" key="3">
    <source>
        <dbReference type="SAM" id="MobiDB-lite"/>
    </source>
</evidence>
<dbReference type="PROSITE" id="PS51718">
    <property type="entry name" value="G_DYNAMIN_2"/>
    <property type="match status" value="1"/>
</dbReference>
<dbReference type="InterPro" id="IPR020850">
    <property type="entry name" value="GED_dom"/>
</dbReference>
<dbReference type="Proteomes" id="UP001174694">
    <property type="component" value="Unassembled WGS sequence"/>
</dbReference>
<dbReference type="InterPro" id="IPR045063">
    <property type="entry name" value="Dynamin_N"/>
</dbReference>
<dbReference type="GO" id="GO:0005525">
    <property type="term" value="F:GTP binding"/>
    <property type="evidence" value="ECO:0007669"/>
    <property type="project" value="InterPro"/>
</dbReference>
<dbReference type="SUPFAM" id="SSF52540">
    <property type="entry name" value="P-loop containing nucleoside triphosphate hydrolases"/>
    <property type="match status" value="1"/>
</dbReference>
<dbReference type="AlphaFoldDB" id="A0AA38RD96"/>
<keyword evidence="1" id="KW-0547">Nucleotide-binding</keyword>
<dbReference type="PANTHER" id="PTHR11566:SF21">
    <property type="entry name" value="DYNAMIN RELATED PROTEIN 1, ISOFORM A"/>
    <property type="match status" value="1"/>
</dbReference>
<dbReference type="Pfam" id="PF01031">
    <property type="entry name" value="Dynamin_M"/>
    <property type="match status" value="1"/>
</dbReference>
<dbReference type="InterPro" id="IPR000375">
    <property type="entry name" value="Dynamin_stalk"/>
</dbReference>
<dbReference type="Gene3D" id="1.20.120.1240">
    <property type="entry name" value="Dynamin, middle domain"/>
    <property type="match status" value="1"/>
</dbReference>
<dbReference type="GO" id="GO:0005739">
    <property type="term" value="C:mitochondrion"/>
    <property type="evidence" value="ECO:0007669"/>
    <property type="project" value="TreeGrafter"/>
</dbReference>
<dbReference type="PRINTS" id="PR00195">
    <property type="entry name" value="DYNAMIN"/>
</dbReference>
<dbReference type="InterPro" id="IPR022812">
    <property type="entry name" value="Dynamin"/>
</dbReference>
<evidence type="ECO:0000256" key="1">
    <source>
        <dbReference type="ARBA" id="ARBA00022741"/>
    </source>
</evidence>
<proteinExistence type="predicted"/>
<dbReference type="GO" id="GO:0048312">
    <property type="term" value="P:intracellular distribution of mitochondria"/>
    <property type="evidence" value="ECO:0007669"/>
    <property type="project" value="TreeGrafter"/>
</dbReference>
<dbReference type="InterPro" id="IPR027417">
    <property type="entry name" value="P-loop_NTPase"/>
</dbReference>
<evidence type="ECO:0000313" key="6">
    <source>
        <dbReference type="EMBL" id="KAJ9133186.1"/>
    </source>
</evidence>
<dbReference type="GO" id="GO:0005874">
    <property type="term" value="C:microtubule"/>
    <property type="evidence" value="ECO:0007669"/>
    <property type="project" value="TreeGrafter"/>
</dbReference>
<dbReference type="SMART" id="SM00053">
    <property type="entry name" value="DYNc"/>
    <property type="match status" value="1"/>
</dbReference>
<dbReference type="GO" id="GO:0016559">
    <property type="term" value="P:peroxisome fission"/>
    <property type="evidence" value="ECO:0007669"/>
    <property type="project" value="TreeGrafter"/>
</dbReference>
<feature type="domain" description="Dynamin-type G" evidence="5">
    <location>
        <begin position="36"/>
        <end position="329"/>
    </location>
</feature>
<dbReference type="FunFam" id="3.40.50.300:FF:001425">
    <property type="entry name" value="Dynamin GTPase, putative"/>
    <property type="match status" value="1"/>
</dbReference>
<dbReference type="PROSITE" id="PS51388">
    <property type="entry name" value="GED"/>
    <property type="match status" value="1"/>
</dbReference>
<feature type="region of interest" description="Disordered" evidence="3">
    <location>
        <begin position="420"/>
        <end position="441"/>
    </location>
</feature>
<dbReference type="GO" id="GO:0006897">
    <property type="term" value="P:endocytosis"/>
    <property type="evidence" value="ECO:0007669"/>
    <property type="project" value="TreeGrafter"/>
</dbReference>
<evidence type="ECO:0000259" key="4">
    <source>
        <dbReference type="PROSITE" id="PS51388"/>
    </source>
</evidence>
<dbReference type="GO" id="GO:0000266">
    <property type="term" value="P:mitochondrial fission"/>
    <property type="evidence" value="ECO:0007669"/>
    <property type="project" value="TreeGrafter"/>
</dbReference>
<evidence type="ECO:0000259" key="5">
    <source>
        <dbReference type="PROSITE" id="PS51718"/>
    </source>
</evidence>
<dbReference type="Gene3D" id="3.40.50.300">
    <property type="entry name" value="P-loop containing nucleotide triphosphate hydrolases"/>
    <property type="match status" value="1"/>
</dbReference>
<comment type="caution">
    <text evidence="6">The sequence shown here is derived from an EMBL/GenBank/DDBJ whole genome shotgun (WGS) entry which is preliminary data.</text>
</comment>
<dbReference type="PANTHER" id="PTHR11566">
    <property type="entry name" value="DYNAMIN"/>
    <property type="match status" value="1"/>
</dbReference>
<dbReference type="GO" id="GO:0008017">
    <property type="term" value="F:microtubule binding"/>
    <property type="evidence" value="ECO:0007669"/>
    <property type="project" value="TreeGrafter"/>
</dbReference>
<reference evidence="6" key="1">
    <citation type="submission" date="2022-07" db="EMBL/GenBank/DDBJ databases">
        <title>Fungi with potential for degradation of polypropylene.</title>
        <authorList>
            <person name="Gostincar C."/>
        </authorList>
    </citation>
    <scope>NUCLEOTIDE SEQUENCE</scope>
    <source>
        <strain evidence="6">EXF-13308</strain>
    </source>
</reference>
<dbReference type="InterPro" id="IPR030381">
    <property type="entry name" value="G_DYNAMIN_dom"/>
</dbReference>